<dbReference type="AlphaFoldDB" id="A0A0L6VI07"/>
<name>A0A0L6VI07_9BASI</name>
<evidence type="ECO:0000313" key="1">
    <source>
        <dbReference type="EMBL" id="KNZ60378.1"/>
    </source>
</evidence>
<proteinExistence type="predicted"/>
<gene>
    <name evidence="1" type="ORF">VP01_1562g2</name>
</gene>
<keyword evidence="2" id="KW-1185">Reference proteome</keyword>
<comment type="caution">
    <text evidence="1">The sequence shown here is derived from an EMBL/GenBank/DDBJ whole genome shotgun (WGS) entry which is preliminary data.</text>
</comment>
<organism evidence="1 2">
    <name type="scientific">Puccinia sorghi</name>
    <dbReference type="NCBI Taxonomy" id="27349"/>
    <lineage>
        <taxon>Eukaryota</taxon>
        <taxon>Fungi</taxon>
        <taxon>Dikarya</taxon>
        <taxon>Basidiomycota</taxon>
        <taxon>Pucciniomycotina</taxon>
        <taxon>Pucciniomycetes</taxon>
        <taxon>Pucciniales</taxon>
        <taxon>Pucciniaceae</taxon>
        <taxon>Puccinia</taxon>
    </lineage>
</organism>
<dbReference type="EMBL" id="LAVV01006252">
    <property type="protein sequence ID" value="KNZ60378.1"/>
    <property type="molecule type" value="Genomic_DNA"/>
</dbReference>
<evidence type="ECO:0000313" key="2">
    <source>
        <dbReference type="Proteomes" id="UP000037035"/>
    </source>
</evidence>
<dbReference type="Proteomes" id="UP000037035">
    <property type="component" value="Unassembled WGS sequence"/>
</dbReference>
<dbReference type="VEuPathDB" id="FungiDB:VP01_1562g2"/>
<accession>A0A0L6VI07</accession>
<reference evidence="1 2" key="1">
    <citation type="submission" date="2015-08" db="EMBL/GenBank/DDBJ databases">
        <title>Next Generation Sequencing and Analysis of the Genome of Puccinia sorghi L Schw, the Causal Agent of Maize Common Rust.</title>
        <authorList>
            <person name="Rochi L."/>
            <person name="Burguener G."/>
            <person name="Darino M."/>
            <person name="Turjanski A."/>
            <person name="Kreff E."/>
            <person name="Dieguez M.J."/>
            <person name="Sacco F."/>
        </authorList>
    </citation>
    <scope>NUCLEOTIDE SEQUENCE [LARGE SCALE GENOMIC DNA]</scope>
    <source>
        <strain evidence="1 2">RO10H11247</strain>
    </source>
</reference>
<sequence>MGVGCGRFRRALKKQSSAQVINPPSLTLTLSTLEYSYHYSTNPPLVGVITYKTLPIPCLSQQEESNVQSGFPSLIQVEKSSAVFTVASYFNINNTYRNTCPKPSINTHSTNKGSNAEVSIMGALWEKIILREGDDFLFGVVNIDLDMQMLLLHHQGEGLLWRDAVYNLIWELRKKEKNLEEWCVEMVISHVVSASIYQFSVTLCVISLSFSHYVVWGSKCGRTLCSSFHNSHHTLLLQFLLSVSFLLFLSHFFSLSHFLSFSDCNYPSITHVIRVGNKSISWLKRVVIWDIIYWGWMRRPHGKREARPQVYRGRILVGMRALRAQYEQGGIFDSEEENLLNYKCSILLIFKSYYLFTKPAQTFHHSKIVSPVDLAEQFPRVFRMPRTTQQPHSQTHKSSRPWQLNKAPPHRGCLLGIQLKSVLQVSPSSTFAISSSMTIGHMGSALFSFFFLRKKGRACLVVARTTRHLILFPTDKPFYISSLPIHRADCFPLFPSKAAYSGSHVELRFNHPSVFLLCSSTRLPNSSCIVSTSVVSPCNYSCQSVYQSFSFSWKARNMSFGSFEPYRHGDCVLLLGWTALTGDQPNCCFNLSSGADYLSTWLAGRSLPTWLAGRSLPTWLAGRSLPTWLAGRLASLLSSSLPAGKTLESALTSDRLKSISCLLTSQAWPSKMIGWWCLAGKCSSDIYRHDIHCKKKRLSDPSDEETWPATFAERVWSYVGETRPSPMSLCSLSSYIMVPLNGLHLKNSDLLIFPVFPNRGGRITWHKTAQFKMIADGL</sequence>
<protein>
    <submittedName>
        <fullName evidence="1">Uncharacterized protein</fullName>
    </submittedName>
</protein>